<dbReference type="InterPro" id="IPR011684">
    <property type="entry name" value="NAB"/>
</dbReference>
<dbReference type="Proteomes" id="UP001293593">
    <property type="component" value="Unassembled WGS sequence"/>
</dbReference>
<feature type="domain" description="NAB" evidence="4">
    <location>
        <begin position="9"/>
        <end position="90"/>
    </location>
</feature>
<organism evidence="5 6">
    <name type="scientific">Acacia crassicarpa</name>
    <name type="common">northern wattle</name>
    <dbReference type="NCBI Taxonomy" id="499986"/>
    <lineage>
        <taxon>Eukaryota</taxon>
        <taxon>Viridiplantae</taxon>
        <taxon>Streptophyta</taxon>
        <taxon>Embryophyta</taxon>
        <taxon>Tracheophyta</taxon>
        <taxon>Spermatophyta</taxon>
        <taxon>Magnoliopsida</taxon>
        <taxon>eudicotyledons</taxon>
        <taxon>Gunneridae</taxon>
        <taxon>Pentapetalae</taxon>
        <taxon>rosids</taxon>
        <taxon>fabids</taxon>
        <taxon>Fabales</taxon>
        <taxon>Fabaceae</taxon>
        <taxon>Caesalpinioideae</taxon>
        <taxon>mimosoid clade</taxon>
        <taxon>Acacieae</taxon>
        <taxon>Acacia</taxon>
    </lineage>
</organism>
<accession>A0AAE1J5N2</accession>
<gene>
    <name evidence="5" type="ORF">QN277_028364</name>
</gene>
<dbReference type="PANTHER" id="PTHR47357:SF4">
    <property type="entry name" value="MYOSIN HEAVY CHAIN-LIKE PROTEIN"/>
    <property type="match status" value="1"/>
</dbReference>
<dbReference type="GO" id="GO:0003779">
    <property type="term" value="F:actin binding"/>
    <property type="evidence" value="ECO:0007669"/>
    <property type="project" value="InterPro"/>
</dbReference>
<feature type="region of interest" description="Disordered" evidence="3">
    <location>
        <begin position="94"/>
        <end position="128"/>
    </location>
</feature>
<feature type="compositionally biased region" description="Low complexity" evidence="3">
    <location>
        <begin position="96"/>
        <end position="113"/>
    </location>
</feature>
<keyword evidence="6" id="KW-1185">Reference proteome</keyword>
<comment type="caution">
    <text evidence="5">The sequence shown here is derived from an EMBL/GenBank/DDBJ whole genome shotgun (WGS) entry which is preliminary data.</text>
</comment>
<dbReference type="Gene3D" id="1.10.287.1490">
    <property type="match status" value="1"/>
</dbReference>
<feature type="coiled-coil region" evidence="2">
    <location>
        <begin position="458"/>
        <end position="485"/>
    </location>
</feature>
<keyword evidence="1 2" id="KW-0175">Coiled coil</keyword>
<name>A0AAE1J5N2_9FABA</name>
<dbReference type="PANTHER" id="PTHR47357">
    <property type="entry name" value="COP1-INTERACTIVE PROTEIN 1"/>
    <property type="match status" value="1"/>
</dbReference>
<feature type="coiled-coil region" evidence="2">
    <location>
        <begin position="536"/>
        <end position="619"/>
    </location>
</feature>
<evidence type="ECO:0000313" key="6">
    <source>
        <dbReference type="Proteomes" id="UP001293593"/>
    </source>
</evidence>
<dbReference type="EMBL" id="JAWXYG010000009">
    <property type="protein sequence ID" value="KAK4262862.1"/>
    <property type="molecule type" value="Genomic_DNA"/>
</dbReference>
<evidence type="ECO:0000259" key="4">
    <source>
        <dbReference type="PROSITE" id="PS51774"/>
    </source>
</evidence>
<sequence length="655" mass="76698">MIKHRLRGLSTILGNQIEPEKIEELKRSKTNIENNLSKILKIIKNEDKGNKTDRNPKRSKQEAELEGLIEDFFSQYQSLYALFDRLTAENGKVVSRRTASLSRSSSGSDYFSSEEVETQRNSTEAEQHHHFTILDPIRVEGNENESEIDLHARAISSRGKEVETEQLRIESRESEAQELRAENAEFQVLLKMKEDQASDLQRKIQDYDQQMNTLTMTAKTPSNQKDEMEAKSALSRDEVLGQMEGLRDQLNVMHQNLESLSDKNKELESQMEYLNQQLVEKGLLERRMREQNEGFAGRVKDLEMELESRSKEKDKLEDELRQKNYEIKQLGDENKSLEDSNEALSSKFNDLKLESDYYEEEKNELELQKERIQKEYSDSLAVIFDQEITIRKQAQTIERLSGEVEESKMWAKKFKLNKQLSEKRIEEIAEEVRGQLEDSIRILYRRIRVAEQLHNENKDGHKEIRERYEQENKMLKEKVVIYEGIEASGFGASKLKPMEVVNVIELATSKLEYAQVSFMSRVSQMTEEVQNVRDWIQQRKEEMKQLKTEVDELNDLLNHKEEKVGKLEAKVSEGREENLNLMKSVTELENKVGMLAERLKEKDEELVNLGETKREAIKQLCFMNDYHRDRCEFLKGLIAKKNTITRTERALTIYM</sequence>
<evidence type="ECO:0000256" key="3">
    <source>
        <dbReference type="SAM" id="MobiDB-lite"/>
    </source>
</evidence>
<proteinExistence type="predicted"/>
<evidence type="ECO:0000313" key="5">
    <source>
        <dbReference type="EMBL" id="KAK4262862.1"/>
    </source>
</evidence>
<feature type="coiled-coil region" evidence="2">
    <location>
        <begin position="243"/>
        <end position="382"/>
    </location>
</feature>
<dbReference type="AlphaFoldDB" id="A0AAE1J5N2"/>
<feature type="coiled-coil region" evidence="2">
    <location>
        <begin position="162"/>
        <end position="217"/>
    </location>
</feature>
<dbReference type="GO" id="GO:0005200">
    <property type="term" value="F:structural constituent of cytoskeleton"/>
    <property type="evidence" value="ECO:0007669"/>
    <property type="project" value="TreeGrafter"/>
</dbReference>
<evidence type="ECO:0000256" key="2">
    <source>
        <dbReference type="SAM" id="Coils"/>
    </source>
</evidence>
<reference evidence="5" key="1">
    <citation type="submission" date="2023-10" db="EMBL/GenBank/DDBJ databases">
        <title>Chromosome-level genome of the transformable northern wattle, Acacia crassicarpa.</title>
        <authorList>
            <person name="Massaro I."/>
            <person name="Sinha N.R."/>
            <person name="Poethig S."/>
            <person name="Leichty A.R."/>
        </authorList>
    </citation>
    <scope>NUCLEOTIDE SEQUENCE</scope>
    <source>
        <strain evidence="5">Acra3RX</strain>
        <tissue evidence="5">Leaf</tissue>
    </source>
</reference>
<protein>
    <recommendedName>
        <fullName evidence="4">NAB domain-containing protein</fullName>
    </recommendedName>
</protein>
<dbReference type="GO" id="GO:0005856">
    <property type="term" value="C:cytoskeleton"/>
    <property type="evidence" value="ECO:0007669"/>
    <property type="project" value="TreeGrafter"/>
</dbReference>
<dbReference type="PROSITE" id="PS51774">
    <property type="entry name" value="NAB"/>
    <property type="match status" value="1"/>
</dbReference>
<dbReference type="Pfam" id="PF07765">
    <property type="entry name" value="KIP1"/>
    <property type="match status" value="1"/>
</dbReference>
<evidence type="ECO:0000256" key="1">
    <source>
        <dbReference type="ARBA" id="ARBA00023054"/>
    </source>
</evidence>